<dbReference type="EMBL" id="CP034951">
    <property type="protein sequence ID" value="QAA80654.1"/>
    <property type="molecule type" value="Genomic_DNA"/>
</dbReference>
<accession>A0A410G064</accession>
<keyword evidence="2" id="KW-1185">Reference proteome</keyword>
<proteinExistence type="predicted"/>
<dbReference type="RefSeq" id="WP_128249051.1">
    <property type="nucleotide sequence ID" value="NZ_CP034951.1"/>
</dbReference>
<dbReference type="KEGG" id="aev:EI546_02440"/>
<name>A0A410G064_9FLAO</name>
<gene>
    <name evidence="1" type="ORF">EI546_02440</name>
</gene>
<dbReference type="Pfam" id="PF21857">
    <property type="entry name" value="DUF6913"/>
    <property type="match status" value="1"/>
</dbReference>
<organism evidence="1 2">
    <name type="scientific">Aequorivita ciconiae</name>
    <dbReference type="NCBI Taxonomy" id="2494375"/>
    <lineage>
        <taxon>Bacteria</taxon>
        <taxon>Pseudomonadati</taxon>
        <taxon>Bacteroidota</taxon>
        <taxon>Flavobacteriia</taxon>
        <taxon>Flavobacteriales</taxon>
        <taxon>Flavobacteriaceae</taxon>
        <taxon>Aequorivita</taxon>
    </lineage>
</organism>
<dbReference type="Proteomes" id="UP000285517">
    <property type="component" value="Chromosome"/>
</dbReference>
<protein>
    <submittedName>
        <fullName evidence="1">Uncharacterized protein</fullName>
    </submittedName>
</protein>
<reference evidence="1 2" key="1">
    <citation type="submission" date="2019-01" db="EMBL/GenBank/DDBJ databases">
        <title>Complete genome sequencing of Aequorivita sp. H23M31.</title>
        <authorList>
            <person name="Bae J.-W."/>
        </authorList>
    </citation>
    <scope>NUCLEOTIDE SEQUENCE [LARGE SCALE GENOMIC DNA]</scope>
    <source>
        <strain evidence="1 2">H23M31</strain>
    </source>
</reference>
<evidence type="ECO:0000313" key="1">
    <source>
        <dbReference type="EMBL" id="QAA80654.1"/>
    </source>
</evidence>
<dbReference type="AlphaFoldDB" id="A0A410G064"/>
<evidence type="ECO:0000313" key="2">
    <source>
        <dbReference type="Proteomes" id="UP000285517"/>
    </source>
</evidence>
<dbReference type="InterPro" id="IPR054207">
    <property type="entry name" value="DUF6913"/>
</dbReference>
<sequence length="171" mass="19960">MLKTYKLRSLKRQTDKSLAERDVSQRNAPLTYLGFLVDEALYEDFEMLADFGVELGLQRKNIKIFTFIETRKKIPSVRQNQITNKEFGWNGEIKNESAIEFLNNSFDVLIGYYTGKHDFLDTLVAQSKAKFKIGCNSANEQFFDLLLNVDLNKPKDFREEVTKYLKILKKI</sequence>
<dbReference type="OrthoDB" id="1430532at2"/>